<dbReference type="EMBL" id="CM051394">
    <property type="protein sequence ID" value="KAJ4728754.1"/>
    <property type="molecule type" value="Genomic_DNA"/>
</dbReference>
<sequence length="201" mass="22498">MWQVIYRNIACIGGTSCRRKMTEDGHNQIKSKGIIIRINLLWHSLHIILITFSRMRPVYPVWGAPSNHHPASIQMWGPPGYPPWQQADSWHWKPYPGMHADTWGCPVMPPPHGSYSSFPQNASGFHNSSAVDNSYPIPQNSFDVHPAEEILDKVVKEAISKPWLPLPLGLKPPSAESVLAELSRQGISTIPPDHINGSYPC</sequence>
<name>A0ACC1YZF8_MELAZ</name>
<evidence type="ECO:0000313" key="2">
    <source>
        <dbReference type="Proteomes" id="UP001164539"/>
    </source>
</evidence>
<protein>
    <submittedName>
        <fullName evidence="1">Two-component response regulator-like APRR2</fullName>
    </submittedName>
</protein>
<proteinExistence type="predicted"/>
<dbReference type="Proteomes" id="UP001164539">
    <property type="component" value="Chromosome 1"/>
</dbReference>
<gene>
    <name evidence="1" type="ORF">OWV82_001639</name>
</gene>
<comment type="caution">
    <text evidence="1">The sequence shown here is derived from an EMBL/GenBank/DDBJ whole genome shotgun (WGS) entry which is preliminary data.</text>
</comment>
<organism evidence="1 2">
    <name type="scientific">Melia azedarach</name>
    <name type="common">Chinaberry tree</name>
    <dbReference type="NCBI Taxonomy" id="155640"/>
    <lineage>
        <taxon>Eukaryota</taxon>
        <taxon>Viridiplantae</taxon>
        <taxon>Streptophyta</taxon>
        <taxon>Embryophyta</taxon>
        <taxon>Tracheophyta</taxon>
        <taxon>Spermatophyta</taxon>
        <taxon>Magnoliopsida</taxon>
        <taxon>eudicotyledons</taxon>
        <taxon>Gunneridae</taxon>
        <taxon>Pentapetalae</taxon>
        <taxon>rosids</taxon>
        <taxon>malvids</taxon>
        <taxon>Sapindales</taxon>
        <taxon>Meliaceae</taxon>
        <taxon>Melia</taxon>
    </lineage>
</organism>
<keyword evidence="2" id="KW-1185">Reference proteome</keyword>
<evidence type="ECO:0000313" key="1">
    <source>
        <dbReference type="EMBL" id="KAJ4728754.1"/>
    </source>
</evidence>
<accession>A0ACC1YZF8</accession>
<reference evidence="1 2" key="1">
    <citation type="journal article" date="2023" name="Science">
        <title>Complex scaffold remodeling in plant triterpene biosynthesis.</title>
        <authorList>
            <person name="De La Pena R."/>
            <person name="Hodgson H."/>
            <person name="Liu J.C."/>
            <person name="Stephenson M.J."/>
            <person name="Martin A.C."/>
            <person name="Owen C."/>
            <person name="Harkess A."/>
            <person name="Leebens-Mack J."/>
            <person name="Jimenez L.E."/>
            <person name="Osbourn A."/>
            <person name="Sattely E.S."/>
        </authorList>
    </citation>
    <scope>NUCLEOTIDE SEQUENCE [LARGE SCALE GENOMIC DNA]</scope>
    <source>
        <strain evidence="2">cv. JPN11</strain>
        <tissue evidence="1">Leaf</tissue>
    </source>
</reference>